<dbReference type="RefSeq" id="WP_096347595.1">
    <property type="nucleotide sequence ID" value="NZ_CP033116.1"/>
</dbReference>
<keyword evidence="5" id="KW-1185">Reference proteome</keyword>
<gene>
    <name evidence="2" type="ORF">CO192_16260</name>
    <name evidence="3" type="ORF">EAO82_09865</name>
</gene>
<organism evidence="2 4">
    <name type="scientific">Halopseudomonas pelagia</name>
    <dbReference type="NCBI Taxonomy" id="553151"/>
    <lineage>
        <taxon>Bacteria</taxon>
        <taxon>Pseudomonadati</taxon>
        <taxon>Pseudomonadota</taxon>
        <taxon>Gammaproteobacteria</taxon>
        <taxon>Pseudomonadales</taxon>
        <taxon>Pseudomonadaceae</taxon>
        <taxon>Halopseudomonas</taxon>
    </lineage>
</organism>
<dbReference type="AlphaFoldDB" id="A0AA91U0Q6"/>
<protein>
    <recommendedName>
        <fullName evidence="6">Methyl-accepting chemotaxis protein</fullName>
    </recommendedName>
</protein>
<dbReference type="EMBL" id="NWMT01000214">
    <property type="protein sequence ID" value="PCC98338.1"/>
    <property type="molecule type" value="Genomic_DNA"/>
</dbReference>
<evidence type="ECO:0000313" key="3">
    <source>
        <dbReference type="EMBL" id="QFY56649.1"/>
    </source>
</evidence>
<dbReference type="Proteomes" id="UP000243750">
    <property type="component" value="Unassembled WGS sequence"/>
</dbReference>
<accession>A0AA91U0Q6</accession>
<evidence type="ECO:0000313" key="4">
    <source>
        <dbReference type="Proteomes" id="UP000243750"/>
    </source>
</evidence>
<evidence type="ECO:0000313" key="5">
    <source>
        <dbReference type="Proteomes" id="UP000344571"/>
    </source>
</evidence>
<evidence type="ECO:0000313" key="2">
    <source>
        <dbReference type="EMBL" id="PCC98338.1"/>
    </source>
</evidence>
<evidence type="ECO:0008006" key="6">
    <source>
        <dbReference type="Google" id="ProtNLM"/>
    </source>
</evidence>
<proteinExistence type="predicted"/>
<sequence length="122" mass="13447">MSKAAERRNIGTTPTTNRRRINDERRRGWLQLNDLRIALFFMIPGLGETLRINGGAAITVDPELMDRFVVKGKAAEEINRSVHQIATAVESVAEETANGAKTARDLSSLGDRLGSLVGQFRI</sequence>
<reference evidence="2 4" key="1">
    <citation type="submission" date="2017-09" db="EMBL/GenBank/DDBJ databases">
        <title>Bacterial and phytoplankton interrelationship in Kongsfjorden, an Arctic fjord.</title>
        <authorList>
            <person name="Sinha R."/>
            <person name="Krishnan K."/>
        </authorList>
    </citation>
    <scope>NUCLEOTIDE SEQUENCE [LARGE SCALE GENOMIC DNA]</scope>
    <source>
        <strain evidence="2 4">58</strain>
    </source>
</reference>
<evidence type="ECO:0000256" key="1">
    <source>
        <dbReference type="SAM" id="MobiDB-lite"/>
    </source>
</evidence>
<name>A0AA91U0Q6_9GAMM</name>
<feature type="region of interest" description="Disordered" evidence="1">
    <location>
        <begin position="1"/>
        <end position="22"/>
    </location>
</feature>
<dbReference type="Proteomes" id="UP000344571">
    <property type="component" value="Chromosome"/>
</dbReference>
<reference evidence="3 5" key="2">
    <citation type="submission" date="2018-10" db="EMBL/GenBank/DDBJ databases">
        <title>Complete genome sequence of Pseudomonas pelagia strain Kongs-67.</title>
        <authorList>
            <person name="Sinha R.K."/>
            <person name="Krishnan K."/>
        </authorList>
    </citation>
    <scope>NUCLEOTIDE SEQUENCE [LARGE SCALE GENOMIC DNA]</scope>
    <source>
        <strain evidence="3 5">Kongs-67</strain>
    </source>
</reference>
<dbReference type="EMBL" id="CP033116">
    <property type="protein sequence ID" value="QFY56649.1"/>
    <property type="molecule type" value="Genomic_DNA"/>
</dbReference>